<dbReference type="Proteomes" id="UP001056384">
    <property type="component" value="Chromosome 2"/>
</dbReference>
<accession>A0A9Q9APW4</accession>
<keyword evidence="3" id="KW-1185">Reference proteome</keyword>
<evidence type="ECO:0000256" key="1">
    <source>
        <dbReference type="SAM" id="MobiDB-lite"/>
    </source>
</evidence>
<protein>
    <submittedName>
        <fullName evidence="2">Uncharacterized protein</fullName>
    </submittedName>
</protein>
<feature type="compositionally biased region" description="Low complexity" evidence="1">
    <location>
        <begin position="93"/>
        <end position="102"/>
    </location>
</feature>
<reference evidence="2" key="1">
    <citation type="submission" date="2022-06" db="EMBL/GenBank/DDBJ databases">
        <title>Complete genome sequences of two strains of the flax pathogen Septoria linicola.</title>
        <authorList>
            <person name="Lapalu N."/>
            <person name="Simon A."/>
            <person name="Demenou B."/>
            <person name="Paumier D."/>
            <person name="Guillot M.-P."/>
            <person name="Gout L."/>
            <person name="Valade R."/>
        </authorList>
    </citation>
    <scope>NUCLEOTIDE SEQUENCE</scope>
    <source>
        <strain evidence="2">SE15195</strain>
    </source>
</reference>
<name>A0A9Q9APW4_9PEZI</name>
<sequence>MSGIEQTGQTQMPLIHAGLIVKQKALNIDDLRQLAKDFAFAEDTAAQNRLLQDLRQALTCQVDNTTRPIGTPAPNTGSTGEPPHLLQPPPSIPSTQTPPTLS</sequence>
<evidence type="ECO:0000313" key="2">
    <source>
        <dbReference type="EMBL" id="USW50395.1"/>
    </source>
</evidence>
<dbReference type="AlphaFoldDB" id="A0A9Q9APW4"/>
<gene>
    <name evidence="2" type="ORF">Slin15195_G037140</name>
</gene>
<evidence type="ECO:0000313" key="3">
    <source>
        <dbReference type="Proteomes" id="UP001056384"/>
    </source>
</evidence>
<feature type="compositionally biased region" description="Polar residues" evidence="1">
    <location>
        <begin position="63"/>
        <end position="79"/>
    </location>
</feature>
<proteinExistence type="predicted"/>
<feature type="region of interest" description="Disordered" evidence="1">
    <location>
        <begin position="63"/>
        <end position="102"/>
    </location>
</feature>
<dbReference type="EMBL" id="CP099419">
    <property type="protein sequence ID" value="USW50395.1"/>
    <property type="molecule type" value="Genomic_DNA"/>
</dbReference>
<organism evidence="2 3">
    <name type="scientific">Septoria linicola</name>
    <dbReference type="NCBI Taxonomy" id="215465"/>
    <lineage>
        <taxon>Eukaryota</taxon>
        <taxon>Fungi</taxon>
        <taxon>Dikarya</taxon>
        <taxon>Ascomycota</taxon>
        <taxon>Pezizomycotina</taxon>
        <taxon>Dothideomycetes</taxon>
        <taxon>Dothideomycetidae</taxon>
        <taxon>Mycosphaerellales</taxon>
        <taxon>Mycosphaerellaceae</taxon>
        <taxon>Septoria</taxon>
    </lineage>
</organism>